<feature type="chain" id="PRO_5044704824" evidence="1">
    <location>
        <begin position="21"/>
        <end position="91"/>
    </location>
</feature>
<dbReference type="WBParaSite" id="TREG1_103400.1">
    <property type="protein sequence ID" value="TREG1_103400.1"/>
    <property type="gene ID" value="TREG1_103400"/>
</dbReference>
<evidence type="ECO:0000256" key="1">
    <source>
        <dbReference type="SAM" id="SignalP"/>
    </source>
</evidence>
<evidence type="ECO:0000313" key="4">
    <source>
        <dbReference type="WBParaSite" id="TREG1_103400.2"/>
    </source>
</evidence>
<organism evidence="2 3">
    <name type="scientific">Trichobilharzia regenti</name>
    <name type="common">Nasal bird schistosome</name>
    <dbReference type="NCBI Taxonomy" id="157069"/>
    <lineage>
        <taxon>Eukaryota</taxon>
        <taxon>Metazoa</taxon>
        <taxon>Spiralia</taxon>
        <taxon>Lophotrochozoa</taxon>
        <taxon>Platyhelminthes</taxon>
        <taxon>Trematoda</taxon>
        <taxon>Digenea</taxon>
        <taxon>Strigeidida</taxon>
        <taxon>Schistosomatoidea</taxon>
        <taxon>Schistosomatidae</taxon>
        <taxon>Trichobilharzia</taxon>
    </lineage>
</organism>
<protein>
    <submittedName>
        <fullName evidence="3 4">Uncharacterized protein</fullName>
    </submittedName>
</protein>
<evidence type="ECO:0000313" key="2">
    <source>
        <dbReference type="Proteomes" id="UP000050795"/>
    </source>
</evidence>
<dbReference type="AlphaFoldDB" id="A0AA85IT19"/>
<dbReference type="Proteomes" id="UP000050795">
    <property type="component" value="Unassembled WGS sequence"/>
</dbReference>
<name>A0AA85IT19_TRIRE</name>
<accession>A0AA85IT19</accession>
<evidence type="ECO:0000313" key="3">
    <source>
        <dbReference type="WBParaSite" id="TREG1_103400.1"/>
    </source>
</evidence>
<keyword evidence="2" id="KW-1185">Reference proteome</keyword>
<keyword evidence="1" id="KW-0732">Signal</keyword>
<reference evidence="3 4" key="2">
    <citation type="submission" date="2023-11" db="UniProtKB">
        <authorList>
            <consortium name="WormBaseParasite"/>
        </authorList>
    </citation>
    <scope>IDENTIFICATION</scope>
</reference>
<feature type="signal peptide" evidence="1">
    <location>
        <begin position="1"/>
        <end position="20"/>
    </location>
</feature>
<dbReference type="WBParaSite" id="TREG1_103400.2">
    <property type="protein sequence ID" value="TREG1_103400.2"/>
    <property type="gene ID" value="TREG1_103400"/>
</dbReference>
<sequence>MKPYIQIIYCLLVYASLTNCLKHIQDSEPLYEALNDEPENIDTFSREERSKSFPRVGRSYVSNANRLRRILMNNPTLLIGEPKRSVRLMRY</sequence>
<reference evidence="2" key="1">
    <citation type="submission" date="2022-06" db="EMBL/GenBank/DDBJ databases">
        <authorList>
            <person name="Berger JAMES D."/>
            <person name="Berger JAMES D."/>
        </authorList>
    </citation>
    <scope>NUCLEOTIDE SEQUENCE [LARGE SCALE GENOMIC DNA]</scope>
</reference>
<proteinExistence type="predicted"/>